<reference evidence="1 2" key="1">
    <citation type="submission" date="2018-11" db="EMBL/GenBank/DDBJ databases">
        <title>Sequencing the genomes of 1000 actinobacteria strains.</title>
        <authorList>
            <person name="Klenk H.-P."/>
        </authorList>
    </citation>
    <scope>NUCLEOTIDE SEQUENCE [LARGE SCALE GENOMIC DNA]</scope>
    <source>
        <strain evidence="1 2">DSM 44781</strain>
    </source>
</reference>
<organism evidence="1 2">
    <name type="scientific">Kitasatospora cineracea</name>
    <dbReference type="NCBI Taxonomy" id="88074"/>
    <lineage>
        <taxon>Bacteria</taxon>
        <taxon>Bacillati</taxon>
        <taxon>Actinomycetota</taxon>
        <taxon>Actinomycetes</taxon>
        <taxon>Kitasatosporales</taxon>
        <taxon>Streptomycetaceae</taxon>
        <taxon>Kitasatospora</taxon>
    </lineage>
</organism>
<keyword evidence="2" id="KW-1185">Reference proteome</keyword>
<evidence type="ECO:0000313" key="1">
    <source>
        <dbReference type="EMBL" id="RPE34011.1"/>
    </source>
</evidence>
<sequence>MNDALRQRTWEIAERLSRAGGGGEARLTTIADGFRIELSAIRPDGPDDPPAVLAALAALAAFALGDRWGHSYSPAFRNNGVAREIVWSEVHHPAPLRD</sequence>
<gene>
    <name evidence="1" type="ORF">EDD38_2318</name>
</gene>
<accession>A0A3N4RSV3</accession>
<dbReference type="EMBL" id="RKQG01000001">
    <property type="protein sequence ID" value="RPE34011.1"/>
    <property type="molecule type" value="Genomic_DNA"/>
</dbReference>
<evidence type="ECO:0000313" key="2">
    <source>
        <dbReference type="Proteomes" id="UP000266906"/>
    </source>
</evidence>
<proteinExistence type="predicted"/>
<name>A0A3N4RSV3_9ACTN</name>
<dbReference type="Proteomes" id="UP000266906">
    <property type="component" value="Unassembled WGS sequence"/>
</dbReference>
<comment type="caution">
    <text evidence="1">The sequence shown here is derived from an EMBL/GenBank/DDBJ whole genome shotgun (WGS) entry which is preliminary data.</text>
</comment>
<dbReference type="AlphaFoldDB" id="A0A3N4RSV3"/>
<protein>
    <submittedName>
        <fullName evidence="1">Uncharacterized protein</fullName>
    </submittedName>
</protein>